<evidence type="ECO:0000313" key="3">
    <source>
        <dbReference type="EMBL" id="VDN38501.1"/>
    </source>
</evidence>
<accession>A0A183EKR8</accession>
<organism evidence="6">
    <name type="scientific">Gongylonema pulchrum</name>
    <dbReference type="NCBI Taxonomy" id="637853"/>
    <lineage>
        <taxon>Eukaryota</taxon>
        <taxon>Metazoa</taxon>
        <taxon>Ecdysozoa</taxon>
        <taxon>Nematoda</taxon>
        <taxon>Chromadorea</taxon>
        <taxon>Rhabditida</taxon>
        <taxon>Spirurina</taxon>
        <taxon>Spiruromorpha</taxon>
        <taxon>Spiruroidea</taxon>
        <taxon>Gongylonematidae</taxon>
        <taxon>Gongylonema</taxon>
    </lineage>
</organism>
<reference evidence="5 6" key="1">
    <citation type="submission" date="2016-06" db="UniProtKB">
        <authorList>
            <consortium name="WormBaseParasite"/>
        </authorList>
    </citation>
    <scope>IDENTIFICATION</scope>
</reference>
<evidence type="ECO:0000256" key="1">
    <source>
        <dbReference type="SAM" id="MobiDB-lite"/>
    </source>
</evidence>
<evidence type="ECO:0000313" key="5">
    <source>
        <dbReference type="WBParaSite" id="GPUH_0000612001-mRNA-1"/>
    </source>
</evidence>
<sequence length="118" mass="13438">MERAEGSGDAYVIRDDGTRNNATEQNQSGSIAELLHREDPLHLKRYLNYLTSDLLVLDEHNRIQLTDVNKFRIANELVMSEIDRVWGLICTEVQHSGGLKFMRNVYEVSSPFVANSSN</sequence>
<protein>
    <submittedName>
        <fullName evidence="2 5">Uncharacterized protein</fullName>
    </submittedName>
</protein>
<name>A0A183EKR8_9BILA</name>
<dbReference type="AlphaFoldDB" id="A0A183EKR8"/>
<dbReference type="OrthoDB" id="6777263at2759"/>
<evidence type="ECO:0000313" key="4">
    <source>
        <dbReference type="Proteomes" id="UP000271098"/>
    </source>
</evidence>
<reference evidence="2 4" key="2">
    <citation type="submission" date="2018-11" db="EMBL/GenBank/DDBJ databases">
        <authorList>
            <consortium name="Pathogen Informatics"/>
        </authorList>
    </citation>
    <scope>NUCLEOTIDE SEQUENCE [LARGE SCALE GENOMIC DNA]</scope>
</reference>
<dbReference type="WBParaSite" id="GPUH_0002158601-mRNA-1">
    <property type="protein sequence ID" value="GPUH_0002158601-mRNA-1"/>
    <property type="gene ID" value="GPUH_0002158601"/>
</dbReference>
<dbReference type="EMBL" id="UYRT01092887">
    <property type="protein sequence ID" value="VDN38501.1"/>
    <property type="molecule type" value="Genomic_DNA"/>
</dbReference>
<gene>
    <name evidence="3" type="ORF">GPUH_LOCUS21558</name>
    <name evidence="2" type="ORF">GPUH_LOCUS6112</name>
</gene>
<dbReference type="Proteomes" id="UP000271098">
    <property type="component" value="Unassembled WGS sequence"/>
</dbReference>
<proteinExistence type="predicted"/>
<feature type="compositionally biased region" description="Basic and acidic residues" evidence="1">
    <location>
        <begin position="1"/>
        <end position="18"/>
    </location>
</feature>
<dbReference type="EMBL" id="UYRT01013866">
    <property type="protein sequence ID" value="VDK53454.1"/>
    <property type="molecule type" value="Genomic_DNA"/>
</dbReference>
<keyword evidence="4" id="KW-1185">Reference proteome</keyword>
<evidence type="ECO:0000313" key="2">
    <source>
        <dbReference type="EMBL" id="VDK53454.1"/>
    </source>
</evidence>
<dbReference type="WBParaSite" id="GPUH_0000612001-mRNA-1">
    <property type="protein sequence ID" value="GPUH_0000612001-mRNA-1"/>
    <property type="gene ID" value="GPUH_0000612001"/>
</dbReference>
<feature type="region of interest" description="Disordered" evidence="1">
    <location>
        <begin position="1"/>
        <end position="27"/>
    </location>
</feature>
<evidence type="ECO:0000313" key="6">
    <source>
        <dbReference type="WBParaSite" id="GPUH_0002158601-mRNA-1"/>
    </source>
</evidence>